<comment type="caution">
    <text evidence="3">The sequence shown here is derived from an EMBL/GenBank/DDBJ whole genome shotgun (WGS) entry which is preliminary data.</text>
</comment>
<reference evidence="3" key="2">
    <citation type="submission" date="2021-04" db="EMBL/GenBank/DDBJ databases">
        <authorList>
            <person name="Dong X."/>
        </authorList>
    </citation>
    <scope>NUCLEOTIDE SEQUENCE</scope>
    <source>
        <strain evidence="3">ZWT</strain>
    </source>
</reference>
<dbReference type="Proteomes" id="UP001056429">
    <property type="component" value="Unassembled WGS sequence"/>
</dbReference>
<feature type="transmembrane region" description="Helical" evidence="1">
    <location>
        <begin position="44"/>
        <end position="66"/>
    </location>
</feature>
<organism evidence="3 4">
    <name type="scientific">Oceanirhabdus seepicola</name>
    <dbReference type="NCBI Taxonomy" id="2828781"/>
    <lineage>
        <taxon>Bacteria</taxon>
        <taxon>Bacillati</taxon>
        <taxon>Bacillota</taxon>
        <taxon>Clostridia</taxon>
        <taxon>Eubacteriales</taxon>
        <taxon>Clostridiaceae</taxon>
        <taxon>Oceanirhabdus</taxon>
    </lineage>
</organism>
<dbReference type="Pfam" id="PF18923">
    <property type="entry name" value="DUF5673"/>
    <property type="match status" value="1"/>
</dbReference>
<name>A0A9J6NY38_9CLOT</name>
<proteinExistence type="predicted"/>
<dbReference type="EMBL" id="JAGSOJ010000001">
    <property type="protein sequence ID" value="MCM1989179.1"/>
    <property type="molecule type" value="Genomic_DNA"/>
</dbReference>
<sequence>MFTIKIIFSIGMVVIAGILLYNNKKTKARLGTNMYQGKVKTKSTVKLLFGVVLALVALTAIIGAVKSGLNDGTVFSMSLCFYICCLLYMEHNNFIISRSGIMYNNLAVSWEHVESYEWNDNKLNIVLRIPSRLTHGVVTVENKQKKEIDRLLKKYMKK</sequence>
<feature type="transmembrane region" description="Helical" evidence="1">
    <location>
        <begin position="6"/>
        <end position="23"/>
    </location>
</feature>
<gene>
    <name evidence="3" type="ORF">KDK92_05455</name>
</gene>
<keyword evidence="1" id="KW-0472">Membrane</keyword>
<feature type="domain" description="DUF5673" evidence="2">
    <location>
        <begin position="93"/>
        <end position="157"/>
    </location>
</feature>
<keyword evidence="1" id="KW-1133">Transmembrane helix</keyword>
<reference evidence="3" key="1">
    <citation type="journal article" date="2021" name="mSystems">
        <title>Bacteria and Archaea Synergistically Convert Glycine Betaine to Biogenic Methane in the Formosa Cold Seep of the South China Sea.</title>
        <authorList>
            <person name="Li L."/>
            <person name="Zhang W."/>
            <person name="Zhang S."/>
            <person name="Song L."/>
            <person name="Sun Q."/>
            <person name="Zhang H."/>
            <person name="Xiang H."/>
            <person name="Dong X."/>
        </authorList>
    </citation>
    <scope>NUCLEOTIDE SEQUENCE</scope>
    <source>
        <strain evidence="3">ZWT</strain>
    </source>
</reference>
<evidence type="ECO:0000313" key="4">
    <source>
        <dbReference type="Proteomes" id="UP001056429"/>
    </source>
</evidence>
<protein>
    <recommendedName>
        <fullName evidence="2">DUF5673 domain-containing protein</fullName>
    </recommendedName>
</protein>
<dbReference type="RefSeq" id="WP_250858102.1">
    <property type="nucleotide sequence ID" value="NZ_JAGSOJ010000001.1"/>
</dbReference>
<feature type="transmembrane region" description="Helical" evidence="1">
    <location>
        <begin position="72"/>
        <end position="89"/>
    </location>
</feature>
<accession>A0A9J6NY38</accession>
<dbReference type="AlphaFoldDB" id="A0A9J6NY38"/>
<keyword evidence="4" id="KW-1185">Reference proteome</keyword>
<evidence type="ECO:0000259" key="2">
    <source>
        <dbReference type="Pfam" id="PF18923"/>
    </source>
</evidence>
<keyword evidence="1" id="KW-0812">Transmembrane</keyword>
<dbReference type="InterPro" id="IPR043730">
    <property type="entry name" value="DUF5673"/>
</dbReference>
<evidence type="ECO:0000256" key="1">
    <source>
        <dbReference type="SAM" id="Phobius"/>
    </source>
</evidence>
<evidence type="ECO:0000313" key="3">
    <source>
        <dbReference type="EMBL" id="MCM1989179.1"/>
    </source>
</evidence>